<name>A0A0F9ECM6_9ZZZZ</name>
<reference evidence="2" key="1">
    <citation type="journal article" date="2015" name="Nature">
        <title>Complex archaea that bridge the gap between prokaryotes and eukaryotes.</title>
        <authorList>
            <person name="Spang A."/>
            <person name="Saw J.H."/>
            <person name="Jorgensen S.L."/>
            <person name="Zaremba-Niedzwiedzka K."/>
            <person name="Martijn J."/>
            <person name="Lind A.E."/>
            <person name="van Eijk R."/>
            <person name="Schleper C."/>
            <person name="Guy L."/>
            <person name="Ettema T.J."/>
        </authorList>
    </citation>
    <scope>NUCLEOTIDE SEQUENCE</scope>
</reference>
<feature type="domain" description="PIN" evidence="1">
    <location>
        <begin position="5"/>
        <end position="53"/>
    </location>
</feature>
<accession>A0A0F9ECM6</accession>
<evidence type="ECO:0000259" key="1">
    <source>
        <dbReference type="Pfam" id="PF01850"/>
    </source>
</evidence>
<dbReference type="InterPro" id="IPR029060">
    <property type="entry name" value="PIN-like_dom_sf"/>
</dbReference>
<dbReference type="SUPFAM" id="SSF88723">
    <property type="entry name" value="PIN domain-like"/>
    <property type="match status" value="1"/>
</dbReference>
<protein>
    <recommendedName>
        <fullName evidence="1">PIN domain-containing protein</fullName>
    </recommendedName>
</protein>
<sequence>MITAVDTNILLDVLIPDSPRGDASERALAEALRAGAIIISEPVYAELAAHFPGRPELDDFLATTGLRLEASKREALYEAGRAWSQYVHRRPATLECPRCGASQEARCERCGSSIRPRQHVVADFIIGAHALVHADRLLTRDRGYYATYFPGLSLA</sequence>
<dbReference type="EMBL" id="LAZR01037613">
    <property type="protein sequence ID" value="KKL21748.1"/>
    <property type="molecule type" value="Genomic_DNA"/>
</dbReference>
<dbReference type="Gene3D" id="3.40.50.1010">
    <property type="entry name" value="5'-nuclease"/>
    <property type="match status" value="1"/>
</dbReference>
<dbReference type="InterPro" id="IPR002716">
    <property type="entry name" value="PIN_dom"/>
</dbReference>
<organism evidence="2">
    <name type="scientific">marine sediment metagenome</name>
    <dbReference type="NCBI Taxonomy" id="412755"/>
    <lineage>
        <taxon>unclassified sequences</taxon>
        <taxon>metagenomes</taxon>
        <taxon>ecological metagenomes</taxon>
    </lineage>
</organism>
<gene>
    <name evidence="2" type="ORF">LCGC14_2442340</name>
</gene>
<comment type="caution">
    <text evidence="2">The sequence shown here is derived from an EMBL/GenBank/DDBJ whole genome shotgun (WGS) entry which is preliminary data.</text>
</comment>
<proteinExistence type="predicted"/>
<dbReference type="Pfam" id="PF01850">
    <property type="entry name" value="PIN"/>
    <property type="match status" value="1"/>
</dbReference>
<evidence type="ECO:0000313" key="2">
    <source>
        <dbReference type="EMBL" id="KKL21748.1"/>
    </source>
</evidence>
<dbReference type="AlphaFoldDB" id="A0A0F9ECM6"/>